<comment type="caution">
    <text evidence="6">The sequence shown here is derived from an EMBL/GenBank/DDBJ whole genome shotgun (WGS) entry which is preliminary data.</text>
</comment>
<dbReference type="InterPro" id="IPR029063">
    <property type="entry name" value="SAM-dependent_MTases_sf"/>
</dbReference>
<evidence type="ECO:0000313" key="6">
    <source>
        <dbReference type="EMBL" id="THC90648.1"/>
    </source>
</evidence>
<dbReference type="FunFam" id="3.40.50.150:FF:000288">
    <property type="entry name" value="Spermine/spermidine synthase, putative"/>
    <property type="match status" value="1"/>
</dbReference>
<dbReference type="CDD" id="cd02440">
    <property type="entry name" value="AdoMet_MTases"/>
    <property type="match status" value="1"/>
</dbReference>
<gene>
    <name evidence="5" type="ORF">ATNIH1004_005832</name>
    <name evidence="6" type="ORF">EYZ11_009892</name>
</gene>
<dbReference type="GeneID" id="54328534"/>
<accession>A0A4S3J8U5</accession>
<dbReference type="EMBL" id="SOSA01000497">
    <property type="protein sequence ID" value="THC90648.1"/>
    <property type="molecule type" value="Genomic_DNA"/>
</dbReference>
<feature type="transmembrane region" description="Helical" evidence="4">
    <location>
        <begin position="21"/>
        <end position="42"/>
    </location>
</feature>
<dbReference type="STRING" id="1220188.A0A4S3J8U5"/>
<keyword evidence="3" id="KW-0808">Transferase</keyword>
<proteinExistence type="inferred from homology"/>
<evidence type="ECO:0000313" key="8">
    <source>
        <dbReference type="Proteomes" id="UP000324241"/>
    </source>
</evidence>
<evidence type="ECO:0000256" key="4">
    <source>
        <dbReference type="SAM" id="Phobius"/>
    </source>
</evidence>
<keyword evidence="7" id="KW-1185">Reference proteome</keyword>
<evidence type="ECO:0000256" key="2">
    <source>
        <dbReference type="ARBA" id="ARBA00022603"/>
    </source>
</evidence>
<dbReference type="Proteomes" id="UP000324241">
    <property type="component" value="Unassembled WGS sequence"/>
</dbReference>
<keyword evidence="4" id="KW-0472">Membrane</keyword>
<dbReference type="PANTHER" id="PTHR12176:SF59">
    <property type="entry name" value="METHYLTRANSFERASE DOMAIN-CONTAINING PROTEIN-RELATED"/>
    <property type="match status" value="1"/>
</dbReference>
<keyword evidence="2" id="KW-0489">Methyltransferase</keyword>
<dbReference type="OrthoDB" id="2016285at2759"/>
<dbReference type="SUPFAM" id="SSF53335">
    <property type="entry name" value="S-adenosyl-L-methionine-dependent methyltransferases"/>
    <property type="match status" value="1"/>
</dbReference>
<keyword evidence="4" id="KW-1133">Transmembrane helix</keyword>
<feature type="transmembrane region" description="Helical" evidence="4">
    <location>
        <begin position="115"/>
        <end position="131"/>
    </location>
</feature>
<dbReference type="NCBIfam" id="NF037959">
    <property type="entry name" value="MFS_SpdSyn"/>
    <property type="match status" value="1"/>
</dbReference>
<evidence type="ECO:0000313" key="7">
    <source>
        <dbReference type="Proteomes" id="UP000308092"/>
    </source>
</evidence>
<dbReference type="Proteomes" id="UP000308092">
    <property type="component" value="Unassembled WGS sequence"/>
</dbReference>
<dbReference type="GO" id="GO:0032259">
    <property type="term" value="P:methylation"/>
    <property type="evidence" value="ECO:0007669"/>
    <property type="project" value="UniProtKB-KW"/>
</dbReference>
<organism evidence="6 7">
    <name type="scientific">Aspergillus tanneri</name>
    <dbReference type="NCBI Taxonomy" id="1220188"/>
    <lineage>
        <taxon>Eukaryota</taxon>
        <taxon>Fungi</taxon>
        <taxon>Dikarya</taxon>
        <taxon>Ascomycota</taxon>
        <taxon>Pezizomycotina</taxon>
        <taxon>Eurotiomycetes</taxon>
        <taxon>Eurotiomycetidae</taxon>
        <taxon>Eurotiales</taxon>
        <taxon>Aspergillaceae</taxon>
        <taxon>Aspergillus</taxon>
        <taxon>Aspergillus subgen. Circumdati</taxon>
    </lineage>
</organism>
<evidence type="ECO:0008006" key="9">
    <source>
        <dbReference type="Google" id="ProtNLM"/>
    </source>
</evidence>
<dbReference type="RefSeq" id="XP_033426505.1">
    <property type="nucleotide sequence ID" value="XM_033570473.1"/>
</dbReference>
<evidence type="ECO:0000256" key="1">
    <source>
        <dbReference type="ARBA" id="ARBA00008361"/>
    </source>
</evidence>
<reference evidence="6 7" key="1">
    <citation type="submission" date="2019-03" db="EMBL/GenBank/DDBJ databases">
        <title>The genome sequence of a newly discovered highly antifungal drug resistant Aspergillus species, Aspergillus tanneri NIH 1004.</title>
        <authorList>
            <person name="Mounaud S."/>
            <person name="Singh I."/>
            <person name="Joardar V."/>
            <person name="Pakala S."/>
            <person name="Pakala S."/>
            <person name="Venepally P."/>
            <person name="Hoover J."/>
            <person name="Nierman W."/>
            <person name="Chung J."/>
            <person name="Losada L."/>
        </authorList>
    </citation>
    <scope>NUCLEOTIDE SEQUENCE [LARGE SCALE GENOMIC DNA]</scope>
    <source>
        <strain evidence="6 7">NIH1004</strain>
    </source>
</reference>
<evidence type="ECO:0000313" key="5">
    <source>
        <dbReference type="EMBL" id="KAA8647144.1"/>
    </source>
</evidence>
<feature type="transmembrane region" description="Helical" evidence="4">
    <location>
        <begin position="77"/>
        <end position="95"/>
    </location>
</feature>
<name>A0A4S3J8U5_9EURO</name>
<comment type="similarity">
    <text evidence="1">Belongs to the methyltransferase superfamily.</text>
</comment>
<feature type="transmembrane region" description="Helical" evidence="4">
    <location>
        <begin position="48"/>
        <end position="65"/>
    </location>
</feature>
<dbReference type="AlphaFoldDB" id="A0A4S3J8U5"/>
<dbReference type="EMBL" id="QUQM01000004">
    <property type="protein sequence ID" value="KAA8647144.1"/>
    <property type="molecule type" value="Genomic_DNA"/>
</dbReference>
<sequence>MSSSFAGILQRRNQKQLSSGSTLLALTAFSSYVFLLNLAPVYGSGPSHIFHGYGVALVAAAGWFLKDYIQKLSGRRAIFLIPVLAFWVPTIQYFLLQQSSQLGNPTGPLITEAIAYYPFLLLSVACAGKLMQSGLNLERHGDLISEHAPLLASYFVYSAGDHFAKAFISRFIGVAFFFSRTGFQVLIATLYSVVIPSKLLVLAIPSIIFSFTSNVHMPLGRTTAGVDSALQTEGFALVARQDSTTGYISVLDNLEDGFRVMRCDHSLLGGQWNKVHHNYNPDVKDPIYAVFTMLEAVRLVETAQGEPRVDANSKALVIGLGVGTTPAALISHGIETTVVEIDPVVHNFALRYFDLPAEHIAAIEDATNFVERAQKAPEPAQYDYIVHDVFTGGAEPVELFTIEFLQGLDALLKPDGVIAINFAGDVSQYPAALTVRTIQAVFPSCRIFREAESNDHTADFTNMVIFCKKSSAKPLRFRKPVRADYLNSKFRENYLIPKHELDPSVFMAVKGGKPVLRASETGRLHKWQDQGALEHWHIMRKVLPDAVWENW</sequence>
<dbReference type="PANTHER" id="PTHR12176">
    <property type="entry name" value="SAM-DEPENDENT METHYLTRANSFERASE SUPERFAMILY PROTEIN"/>
    <property type="match status" value="1"/>
</dbReference>
<dbReference type="InterPro" id="IPR051419">
    <property type="entry name" value="Lys/N-term_MeTrsfase_sf"/>
</dbReference>
<reference evidence="5 8" key="2">
    <citation type="submission" date="2019-08" db="EMBL/GenBank/DDBJ databases">
        <title>The genome sequence of a newly discovered highly antifungal drug resistant Aspergillus species, Aspergillus tanneri NIH 1004.</title>
        <authorList>
            <person name="Mounaud S."/>
            <person name="Singh I."/>
            <person name="Joardar V."/>
            <person name="Pakala S."/>
            <person name="Pakala S."/>
            <person name="Venepally P."/>
            <person name="Chung J.K."/>
            <person name="Losada L."/>
            <person name="Nierman W.C."/>
        </authorList>
    </citation>
    <scope>NUCLEOTIDE SEQUENCE [LARGE SCALE GENOMIC DNA]</scope>
    <source>
        <strain evidence="5 8">NIH1004</strain>
    </source>
</reference>
<dbReference type="VEuPathDB" id="FungiDB:EYZ11_009892"/>
<protein>
    <recommendedName>
        <fullName evidence="9">PABS domain-containing protein</fullName>
    </recommendedName>
</protein>
<dbReference type="GO" id="GO:0008168">
    <property type="term" value="F:methyltransferase activity"/>
    <property type="evidence" value="ECO:0007669"/>
    <property type="project" value="UniProtKB-KW"/>
</dbReference>
<evidence type="ECO:0000256" key="3">
    <source>
        <dbReference type="ARBA" id="ARBA00022679"/>
    </source>
</evidence>
<keyword evidence="4" id="KW-0812">Transmembrane</keyword>
<dbReference type="Gene3D" id="3.40.50.150">
    <property type="entry name" value="Vaccinia Virus protein VP39"/>
    <property type="match status" value="1"/>
</dbReference>
<dbReference type="Pfam" id="PF01564">
    <property type="entry name" value="Spermine_synth"/>
    <property type="match status" value="1"/>
</dbReference>